<evidence type="ECO:0000313" key="6">
    <source>
        <dbReference type="Proteomes" id="UP001146793"/>
    </source>
</evidence>
<feature type="region of interest" description="Disordered" evidence="3">
    <location>
        <begin position="350"/>
        <end position="386"/>
    </location>
</feature>
<gene>
    <name evidence="4" type="ORF">M0812_14734</name>
    <name evidence="5" type="ORF">M0813_18511</name>
</gene>
<protein>
    <submittedName>
        <fullName evidence="4">Tip elongation aberrant protein</fullName>
    </submittedName>
</protein>
<feature type="compositionally biased region" description="Basic and acidic residues" evidence="3">
    <location>
        <begin position="376"/>
        <end position="386"/>
    </location>
</feature>
<dbReference type="EMBL" id="JAOAOG010000122">
    <property type="protein sequence ID" value="KAJ6247876.1"/>
    <property type="molecule type" value="Genomic_DNA"/>
</dbReference>
<dbReference type="SUPFAM" id="SSF117281">
    <property type="entry name" value="Kelch motif"/>
    <property type="match status" value="1"/>
</dbReference>
<evidence type="ECO:0000256" key="2">
    <source>
        <dbReference type="ARBA" id="ARBA00022737"/>
    </source>
</evidence>
<sequence>MWKSYSKNSPQPRSACGHVVYNNKLYIFGGLLSREDCDNSMYTFDLATKKWEKLEVTGDVPKERSLPGLILGNDDKLYCYGGFGDYQPVYEMFNDLYCFDLKKNKWTQIELPENSPKMFAHNMMFDSENNLIYTYGGHCVTEGMETFASPLCSEIHCINLKDSTVTKIKPKSEKNPKVRMSASACLVDGHIFVYGGGTGYTGLEDTLDDMWKFEIESSKWEQIEYTGNSPRKNRASNFVHFTWDSKPKLMSFGGIYEKRGEIAINNDFYIYDLQDSVWEKVGLTMKDIRKNKAPYPRYSHASFLFTDEEEQMWFGLYGGWAGRWDSFLGDTKLIPLKTIMEMERIVMKTEKEKEKKEEKKEKEEEKEEEIEEELKELEKKEKTDKK</sequence>
<dbReference type="Gene3D" id="2.120.10.80">
    <property type="entry name" value="Kelch-type beta propeller"/>
    <property type="match status" value="2"/>
</dbReference>
<name>A0AAV7Z9J9_9EUKA</name>
<dbReference type="Pfam" id="PF01344">
    <property type="entry name" value="Kelch_1"/>
    <property type="match status" value="1"/>
</dbReference>
<proteinExistence type="predicted"/>
<dbReference type="EMBL" id="JANTQA010000032">
    <property type="protein sequence ID" value="KAJ3438721.1"/>
    <property type="molecule type" value="Genomic_DNA"/>
</dbReference>
<feature type="compositionally biased region" description="Basic and acidic residues" evidence="3">
    <location>
        <begin position="350"/>
        <end position="363"/>
    </location>
</feature>
<accession>A0AAV7Z9J9</accession>
<evidence type="ECO:0000313" key="7">
    <source>
        <dbReference type="Proteomes" id="UP001150062"/>
    </source>
</evidence>
<comment type="caution">
    <text evidence="4">The sequence shown here is derived from an EMBL/GenBank/DDBJ whole genome shotgun (WGS) entry which is preliminary data.</text>
</comment>
<evidence type="ECO:0000256" key="1">
    <source>
        <dbReference type="ARBA" id="ARBA00022441"/>
    </source>
</evidence>
<dbReference type="Proteomes" id="UP001150062">
    <property type="component" value="Unassembled WGS sequence"/>
</dbReference>
<evidence type="ECO:0000313" key="5">
    <source>
        <dbReference type="EMBL" id="KAJ6247876.1"/>
    </source>
</evidence>
<organism evidence="4 6">
    <name type="scientific">Anaeramoeba flamelloides</name>
    <dbReference type="NCBI Taxonomy" id="1746091"/>
    <lineage>
        <taxon>Eukaryota</taxon>
        <taxon>Metamonada</taxon>
        <taxon>Anaeramoebidae</taxon>
        <taxon>Anaeramoeba</taxon>
    </lineage>
</organism>
<evidence type="ECO:0000313" key="4">
    <source>
        <dbReference type="EMBL" id="KAJ3438721.1"/>
    </source>
</evidence>
<dbReference type="InterPro" id="IPR006652">
    <property type="entry name" value="Kelch_1"/>
</dbReference>
<dbReference type="Proteomes" id="UP001146793">
    <property type="component" value="Unassembled WGS sequence"/>
</dbReference>
<reference evidence="4" key="2">
    <citation type="submission" date="2022-08" db="EMBL/GenBank/DDBJ databases">
        <title>Novel sulphate-reducing endosymbionts in the free-living metamonad Anaeramoeba.</title>
        <authorList>
            <person name="Jerlstrom-Hultqvist J."/>
            <person name="Cepicka I."/>
            <person name="Gallot-Lavallee L."/>
            <person name="Salas-Leiva D."/>
            <person name="Curtis B.A."/>
            <person name="Zahonova K."/>
            <person name="Pipaliya S."/>
            <person name="Dacks J."/>
            <person name="Roger A.J."/>
        </authorList>
    </citation>
    <scope>NUCLEOTIDE SEQUENCE</scope>
    <source>
        <strain evidence="4">Busselton2</strain>
    </source>
</reference>
<evidence type="ECO:0000256" key="3">
    <source>
        <dbReference type="SAM" id="MobiDB-lite"/>
    </source>
</evidence>
<dbReference type="Pfam" id="PF24681">
    <property type="entry name" value="Kelch_KLHDC2_KLHL20_DRC7"/>
    <property type="match status" value="1"/>
</dbReference>
<keyword evidence="1" id="KW-0880">Kelch repeat</keyword>
<dbReference type="PANTHER" id="PTHR46093:SF18">
    <property type="entry name" value="FIBRONECTIN TYPE-III DOMAIN-CONTAINING PROTEIN"/>
    <property type="match status" value="1"/>
</dbReference>
<keyword evidence="2" id="KW-0677">Repeat</keyword>
<dbReference type="AlphaFoldDB" id="A0AAV7Z9J9"/>
<reference evidence="5" key="1">
    <citation type="submission" date="2022-08" db="EMBL/GenBank/DDBJ databases">
        <title>Novel sulfate-reducing endosymbionts in the free-living metamonad Anaeramoeba.</title>
        <authorList>
            <person name="Jerlstrom-Hultqvist J."/>
            <person name="Cepicka I."/>
            <person name="Gallot-Lavallee L."/>
            <person name="Salas-Leiva D."/>
            <person name="Curtis B.A."/>
            <person name="Zahonova K."/>
            <person name="Pipaliya S."/>
            <person name="Dacks J."/>
            <person name="Roger A.J."/>
        </authorList>
    </citation>
    <scope>NUCLEOTIDE SEQUENCE</scope>
    <source>
        <strain evidence="5">Schooner1</strain>
    </source>
</reference>
<dbReference type="InterPro" id="IPR015915">
    <property type="entry name" value="Kelch-typ_b-propeller"/>
</dbReference>
<feature type="compositionally biased region" description="Acidic residues" evidence="3">
    <location>
        <begin position="364"/>
        <end position="375"/>
    </location>
</feature>
<keyword evidence="7" id="KW-1185">Reference proteome</keyword>
<dbReference type="PANTHER" id="PTHR46093">
    <property type="entry name" value="ACYL-COA-BINDING DOMAIN-CONTAINING PROTEIN 5"/>
    <property type="match status" value="1"/>
</dbReference>